<evidence type="ECO:0000256" key="10">
    <source>
        <dbReference type="RuleBase" id="RU361156"/>
    </source>
</evidence>
<keyword evidence="8" id="KW-0325">Glycoprotein</keyword>
<evidence type="ECO:0000256" key="5">
    <source>
        <dbReference type="ARBA" id="ARBA00022670"/>
    </source>
</evidence>
<dbReference type="InterPro" id="IPR018202">
    <property type="entry name" value="Ser_caboxypep_ser_AS"/>
</dbReference>
<reference evidence="11 12" key="1">
    <citation type="journal article" date="2022" name="Nat. Ecol. Evol.">
        <title>A masculinizing supergene underlies an exaggerated male reproductive morph in a spider.</title>
        <authorList>
            <person name="Hendrickx F."/>
            <person name="De Corte Z."/>
            <person name="Sonet G."/>
            <person name="Van Belleghem S.M."/>
            <person name="Kostlbacher S."/>
            <person name="Vangestel C."/>
        </authorList>
    </citation>
    <scope>NUCLEOTIDE SEQUENCE [LARGE SCALE GENOMIC DNA]</scope>
    <source>
        <strain evidence="11">W744_W776</strain>
    </source>
</reference>
<keyword evidence="3" id="KW-0964">Secreted</keyword>
<dbReference type="GO" id="GO:0006508">
    <property type="term" value="P:proteolysis"/>
    <property type="evidence" value="ECO:0007669"/>
    <property type="project" value="UniProtKB-KW"/>
</dbReference>
<comment type="similarity">
    <text evidence="2 10">Belongs to the peptidase S10 family.</text>
</comment>
<protein>
    <recommendedName>
        <fullName evidence="10">Carboxypeptidase</fullName>
        <ecNumber evidence="10">3.4.16.-</ecNumber>
    </recommendedName>
</protein>
<keyword evidence="7 10" id="KW-0378">Hydrolase</keyword>
<dbReference type="EC" id="3.4.16.-" evidence="10"/>
<sequence length="446" mass="50074">MNSTCVALFCSLLTLAIVSVSSGPVEKKEAWGYVNVRKDAYMFWWLYYTDRSEDYTSYPLVIWLQGGPGVSSTGYGNFMEIGPLDWNLKPRNSTWLNKANLLFIDNPVGTGFSYVTNTSALARDNKQIAKDLVTTLYSVLDTVPEFQKTPLYIFSESYGGKMTVDFALALTQAIKSKNITCNFKGIALGDSWISPLDSVFTWGSYLYTLSLLDKPQLAAVKDFAYKIKLSLLHQQYKQATDQYGQLQDIIGNFTNNVDWYNILNNEGPPTANNTVNKLDKTHPLYKMFTRLVGHTYGDTLSDLMNGPIRKKLNDIPKNVTWGGQSSDVFDTLSEDFMKNVIPSVDQLLANESYIDVNVYTGQLDLIVDTPGTLNWIDKLTWAGLKGFSSATRKPFASSSTQTGGYVKSFKQFRLFWILKAGHMIPADAPEAALQMLDMILSKKKYF</sequence>
<gene>
    <name evidence="11" type="ORF">JTE90_014761</name>
</gene>
<evidence type="ECO:0000256" key="9">
    <source>
        <dbReference type="ARBA" id="ARBA00055847"/>
    </source>
</evidence>
<dbReference type="GO" id="GO:0004185">
    <property type="term" value="F:serine-type carboxypeptidase activity"/>
    <property type="evidence" value="ECO:0007669"/>
    <property type="project" value="UniProtKB-UniRule"/>
</dbReference>
<evidence type="ECO:0000256" key="3">
    <source>
        <dbReference type="ARBA" id="ARBA00022525"/>
    </source>
</evidence>
<proteinExistence type="inferred from homology"/>
<evidence type="ECO:0000256" key="6">
    <source>
        <dbReference type="ARBA" id="ARBA00022729"/>
    </source>
</evidence>
<dbReference type="PRINTS" id="PR00724">
    <property type="entry name" value="CRBOXYPTASEC"/>
</dbReference>
<evidence type="ECO:0000256" key="1">
    <source>
        <dbReference type="ARBA" id="ARBA00004613"/>
    </source>
</evidence>
<dbReference type="PANTHER" id="PTHR11802">
    <property type="entry name" value="SERINE PROTEASE FAMILY S10 SERINE CARBOXYPEPTIDASE"/>
    <property type="match status" value="1"/>
</dbReference>
<dbReference type="Proteomes" id="UP000827092">
    <property type="component" value="Unassembled WGS sequence"/>
</dbReference>
<dbReference type="PANTHER" id="PTHR11802:SF3">
    <property type="entry name" value="RETINOID-INDUCIBLE SERINE CARBOXYPEPTIDASE"/>
    <property type="match status" value="1"/>
</dbReference>
<comment type="subcellular location">
    <subcellularLocation>
        <location evidence="1">Secreted</location>
    </subcellularLocation>
</comment>
<keyword evidence="6 10" id="KW-0732">Signal</keyword>
<dbReference type="SUPFAM" id="SSF53474">
    <property type="entry name" value="alpha/beta-Hydrolases"/>
    <property type="match status" value="1"/>
</dbReference>
<comment type="function">
    <text evidence="9">May be involved in vascular wall and kidney homeostasis.</text>
</comment>
<dbReference type="Gene3D" id="3.40.50.1820">
    <property type="entry name" value="alpha/beta hydrolase"/>
    <property type="match status" value="1"/>
</dbReference>
<keyword evidence="4 10" id="KW-0121">Carboxypeptidase</keyword>
<evidence type="ECO:0000313" key="11">
    <source>
        <dbReference type="EMBL" id="KAG8186687.1"/>
    </source>
</evidence>
<dbReference type="AlphaFoldDB" id="A0AAV6UQW2"/>
<dbReference type="EMBL" id="JAFNEN010000294">
    <property type="protein sequence ID" value="KAG8186687.1"/>
    <property type="molecule type" value="Genomic_DNA"/>
</dbReference>
<dbReference type="InterPro" id="IPR001563">
    <property type="entry name" value="Peptidase_S10"/>
</dbReference>
<keyword evidence="5 10" id="KW-0645">Protease</keyword>
<dbReference type="PROSITE" id="PS00131">
    <property type="entry name" value="CARBOXYPEPT_SER_SER"/>
    <property type="match status" value="1"/>
</dbReference>
<organism evidence="11 12">
    <name type="scientific">Oedothorax gibbosus</name>
    <dbReference type="NCBI Taxonomy" id="931172"/>
    <lineage>
        <taxon>Eukaryota</taxon>
        <taxon>Metazoa</taxon>
        <taxon>Ecdysozoa</taxon>
        <taxon>Arthropoda</taxon>
        <taxon>Chelicerata</taxon>
        <taxon>Arachnida</taxon>
        <taxon>Araneae</taxon>
        <taxon>Araneomorphae</taxon>
        <taxon>Entelegynae</taxon>
        <taxon>Araneoidea</taxon>
        <taxon>Linyphiidae</taxon>
        <taxon>Erigoninae</taxon>
        <taxon>Oedothorax</taxon>
    </lineage>
</organism>
<dbReference type="Pfam" id="PF00450">
    <property type="entry name" value="Peptidase_S10"/>
    <property type="match status" value="1"/>
</dbReference>
<dbReference type="FunFam" id="3.40.50.1820:FF:000075">
    <property type="entry name" value="Carboxypeptidase"/>
    <property type="match status" value="1"/>
</dbReference>
<evidence type="ECO:0000256" key="7">
    <source>
        <dbReference type="ARBA" id="ARBA00022801"/>
    </source>
</evidence>
<dbReference type="GO" id="GO:0005576">
    <property type="term" value="C:extracellular region"/>
    <property type="evidence" value="ECO:0007669"/>
    <property type="project" value="UniProtKB-SubCell"/>
</dbReference>
<dbReference type="InterPro" id="IPR029058">
    <property type="entry name" value="AB_hydrolase_fold"/>
</dbReference>
<feature type="signal peptide" evidence="10">
    <location>
        <begin position="1"/>
        <end position="22"/>
    </location>
</feature>
<evidence type="ECO:0000256" key="8">
    <source>
        <dbReference type="ARBA" id="ARBA00023180"/>
    </source>
</evidence>
<feature type="chain" id="PRO_5043096365" description="Carboxypeptidase" evidence="10">
    <location>
        <begin position="23"/>
        <end position="446"/>
    </location>
</feature>
<keyword evidence="12" id="KW-1185">Reference proteome</keyword>
<accession>A0AAV6UQW2</accession>
<evidence type="ECO:0000256" key="4">
    <source>
        <dbReference type="ARBA" id="ARBA00022645"/>
    </source>
</evidence>
<evidence type="ECO:0000256" key="2">
    <source>
        <dbReference type="ARBA" id="ARBA00009431"/>
    </source>
</evidence>
<evidence type="ECO:0000313" key="12">
    <source>
        <dbReference type="Proteomes" id="UP000827092"/>
    </source>
</evidence>
<comment type="caution">
    <text evidence="11">The sequence shown here is derived from an EMBL/GenBank/DDBJ whole genome shotgun (WGS) entry which is preliminary data.</text>
</comment>
<name>A0AAV6UQW2_9ARAC</name>